<dbReference type="GO" id="GO:0004519">
    <property type="term" value="F:endonuclease activity"/>
    <property type="evidence" value="ECO:0007669"/>
    <property type="project" value="UniProtKB-KW"/>
</dbReference>
<dbReference type="AlphaFoldDB" id="A0A5C6UNZ2"/>
<dbReference type="RefSeq" id="WP_147122303.1">
    <property type="nucleotide sequence ID" value="NZ_VOPY01000001.1"/>
</dbReference>
<gene>
    <name evidence="3" type="ORF">FSZ31_06245</name>
</gene>
<keyword evidence="3" id="KW-0540">Nuclease</keyword>
<dbReference type="EMBL" id="VOPY01000001">
    <property type="protein sequence ID" value="TXC74294.1"/>
    <property type="molecule type" value="Genomic_DNA"/>
</dbReference>
<sequence>MREARLTDHARENRKAMTEPETRLWLALRAKRFSATKFRRQKVIGPYIVDFASRDPMLVIELDGDSHGSQVRYDTMRSEYLEQQGYRVIRFTNADVVSNLEGVLTTIALAIAPLPTLPPKGERAKKPNMPSPLQGGGARLGDLSPSRSGGGPSE</sequence>
<evidence type="ECO:0000313" key="3">
    <source>
        <dbReference type="EMBL" id="TXC74294.1"/>
    </source>
</evidence>
<keyword evidence="4" id="KW-1185">Reference proteome</keyword>
<feature type="domain" description="DUF559" evidence="2">
    <location>
        <begin position="5"/>
        <end position="110"/>
    </location>
</feature>
<evidence type="ECO:0000256" key="1">
    <source>
        <dbReference type="SAM" id="MobiDB-lite"/>
    </source>
</evidence>
<dbReference type="Gene3D" id="3.40.960.10">
    <property type="entry name" value="VSR Endonuclease"/>
    <property type="match status" value="1"/>
</dbReference>
<accession>A0A5C6UNZ2</accession>
<evidence type="ECO:0000313" key="4">
    <source>
        <dbReference type="Proteomes" id="UP000321129"/>
    </source>
</evidence>
<dbReference type="InterPro" id="IPR047216">
    <property type="entry name" value="Endonuclease_DUF559_bact"/>
</dbReference>
<dbReference type="PANTHER" id="PTHR38590">
    <property type="entry name" value="BLL0828 PROTEIN"/>
    <property type="match status" value="1"/>
</dbReference>
<dbReference type="InterPro" id="IPR007569">
    <property type="entry name" value="DUF559"/>
</dbReference>
<evidence type="ECO:0000259" key="2">
    <source>
        <dbReference type="Pfam" id="PF04480"/>
    </source>
</evidence>
<dbReference type="InterPro" id="IPR011335">
    <property type="entry name" value="Restrct_endonuc-II-like"/>
</dbReference>
<keyword evidence="3" id="KW-0378">Hydrolase</keyword>
<dbReference type="CDD" id="cd01038">
    <property type="entry name" value="Endonuclease_DUF559"/>
    <property type="match status" value="1"/>
</dbReference>
<comment type="caution">
    <text evidence="3">The sequence shown here is derived from an EMBL/GenBank/DDBJ whole genome shotgun (WGS) entry which is preliminary data.</text>
</comment>
<organism evidence="3 4">
    <name type="scientific">Flavisphingopyxis soli</name>
    <dbReference type="NCBI Taxonomy" id="2601267"/>
    <lineage>
        <taxon>Bacteria</taxon>
        <taxon>Pseudomonadati</taxon>
        <taxon>Pseudomonadota</taxon>
        <taxon>Alphaproteobacteria</taxon>
        <taxon>Sphingomonadales</taxon>
        <taxon>Sphingopyxidaceae</taxon>
        <taxon>Flavisphingopyxis</taxon>
    </lineage>
</organism>
<dbReference type="SUPFAM" id="SSF52980">
    <property type="entry name" value="Restriction endonuclease-like"/>
    <property type="match status" value="1"/>
</dbReference>
<reference evidence="3 4" key="1">
    <citation type="submission" date="2019-08" db="EMBL/GenBank/DDBJ databases">
        <title>Sphingorhabdus soil sp. nov., isolated from arctic soil.</title>
        <authorList>
            <person name="Liu Y."/>
        </authorList>
    </citation>
    <scope>NUCLEOTIDE SEQUENCE [LARGE SCALE GENOMIC DNA]</scope>
    <source>
        <strain evidence="3 4">D-2Q-5-6</strain>
    </source>
</reference>
<dbReference type="OrthoDB" id="9798754at2"/>
<keyword evidence="3" id="KW-0255">Endonuclease</keyword>
<proteinExistence type="predicted"/>
<protein>
    <submittedName>
        <fullName evidence="3">Endonuclease domain-containing protein</fullName>
    </submittedName>
</protein>
<dbReference type="PANTHER" id="PTHR38590:SF1">
    <property type="entry name" value="BLL0828 PROTEIN"/>
    <property type="match status" value="1"/>
</dbReference>
<feature type="region of interest" description="Disordered" evidence="1">
    <location>
        <begin position="115"/>
        <end position="154"/>
    </location>
</feature>
<dbReference type="Proteomes" id="UP000321129">
    <property type="component" value="Unassembled WGS sequence"/>
</dbReference>
<name>A0A5C6UNZ2_9SPHN</name>
<dbReference type="Pfam" id="PF04480">
    <property type="entry name" value="DUF559"/>
    <property type="match status" value="1"/>
</dbReference>